<dbReference type="GO" id="GO:0006281">
    <property type="term" value="P:DNA repair"/>
    <property type="evidence" value="ECO:0007669"/>
    <property type="project" value="UniProtKB-UniRule"/>
</dbReference>
<feature type="binding site" evidence="13">
    <location>
        <position position="7"/>
    </location>
    <ligand>
        <name>Mg(2+)</name>
        <dbReference type="ChEBI" id="CHEBI:18420"/>
        <label>1</label>
    </ligand>
</feature>
<comment type="function">
    <text evidence="13">The RuvA-RuvB-RuvC complex processes Holliday junction (HJ) DNA during genetic recombination and DNA repair. Endonuclease that resolves HJ intermediates. Cleaves cruciform DNA by making single-stranded nicks across the HJ at symmetrical positions within the homologous arms, yielding a 5'-phosphate and a 3'-hydroxyl group; requires a central core of homology in the junction. The consensus cleavage sequence is 5'-(A/T)TT(C/G)-3'. Cleavage occurs on the 3'-side of the TT dinucleotide at the point of strand exchange. HJ branch migration catalyzed by RuvA-RuvB allows RuvC to scan DNA until it finds its consensus sequence, where it cleaves and resolves the cruciform DNA.</text>
</comment>
<comment type="catalytic activity">
    <reaction evidence="12 13">
        <text>Endonucleolytic cleavage at a junction such as a reciprocal single-stranded crossover between two homologous DNA duplexes (Holliday junction).</text>
        <dbReference type="EC" id="3.1.21.10"/>
    </reaction>
</comment>
<evidence type="ECO:0000256" key="14">
    <source>
        <dbReference type="NCBIfam" id="TIGR00228"/>
    </source>
</evidence>
<evidence type="ECO:0000256" key="5">
    <source>
        <dbReference type="ARBA" id="ARBA00022759"/>
    </source>
</evidence>
<dbReference type="GO" id="GO:0003677">
    <property type="term" value="F:DNA binding"/>
    <property type="evidence" value="ECO:0007669"/>
    <property type="project" value="UniProtKB-KW"/>
</dbReference>
<keyword evidence="11 13" id="KW-0234">DNA repair</keyword>
<dbReference type="InterPro" id="IPR012337">
    <property type="entry name" value="RNaseH-like_sf"/>
</dbReference>
<evidence type="ECO:0000256" key="9">
    <source>
        <dbReference type="ARBA" id="ARBA00023125"/>
    </source>
</evidence>
<reference evidence="15 16" key="1">
    <citation type="journal article" date="2018" name="Int. J. Syst. Evol. Microbiol.">
        <title>Mesosutterella multiformis gen. nov., sp. nov., a member of the family Sutterellaceae and Sutterella megalosphaeroides sp. nov., isolated from human faeces.</title>
        <authorList>
            <person name="Sakamoto M."/>
            <person name="Ikeyama N."/>
            <person name="Kunihiro T."/>
            <person name="Iino T."/>
            <person name="Yuki M."/>
            <person name="Ohkuma M."/>
        </authorList>
    </citation>
    <scope>NUCLEOTIDE SEQUENCE [LARGE SCALE GENOMIC DNA]</scope>
    <source>
        <strain evidence="15 16">4NBBH2</strain>
    </source>
</reference>
<evidence type="ECO:0000256" key="12">
    <source>
        <dbReference type="ARBA" id="ARBA00029354"/>
    </source>
</evidence>
<evidence type="ECO:0000256" key="8">
    <source>
        <dbReference type="ARBA" id="ARBA00022842"/>
    </source>
</evidence>
<keyword evidence="9 13" id="KW-0238">DNA-binding</keyword>
<dbReference type="Proteomes" id="UP000266091">
    <property type="component" value="Unassembled WGS sequence"/>
</dbReference>
<dbReference type="HAMAP" id="MF_00034">
    <property type="entry name" value="RuvC"/>
    <property type="match status" value="1"/>
</dbReference>
<sequence length="196" mass="20611">MRILGIDPGLNKTGFSVIDMNAGSFTLITAGVFRVPKGELSSRLSHIFRCIQELAAEYHPDIAACEKVFANVNPQSTLLLGQARGAAICSAAVAGLPVREFTPTEIKQAVTGSGRAEKPQIQAMMVRIFSLPENPQADAADAMACALTAAQTEAMTALTGAAKTSMGNARFTSRGGAKSSRRAWAARVAEMKGDKP</sequence>
<accession>A0A388SCB0</accession>
<evidence type="ECO:0000256" key="4">
    <source>
        <dbReference type="ARBA" id="ARBA00022723"/>
    </source>
</evidence>
<keyword evidence="7 13" id="KW-0378">Hydrolase</keyword>
<feature type="active site" evidence="13">
    <location>
        <position position="138"/>
    </location>
</feature>
<comment type="subcellular location">
    <subcellularLocation>
        <location evidence="13">Cytoplasm</location>
    </subcellularLocation>
</comment>
<dbReference type="OrthoDB" id="9805499at2"/>
<comment type="caution">
    <text evidence="15">The sequence shown here is derived from an EMBL/GenBank/DDBJ whole genome shotgun (WGS) entry which is preliminary data.</text>
</comment>
<dbReference type="GO" id="GO:0000287">
    <property type="term" value="F:magnesium ion binding"/>
    <property type="evidence" value="ECO:0007669"/>
    <property type="project" value="UniProtKB-UniRule"/>
</dbReference>
<evidence type="ECO:0000256" key="3">
    <source>
        <dbReference type="ARBA" id="ARBA00022722"/>
    </source>
</evidence>
<dbReference type="Gene3D" id="3.30.420.10">
    <property type="entry name" value="Ribonuclease H-like superfamily/Ribonuclease H"/>
    <property type="match status" value="1"/>
</dbReference>
<proteinExistence type="inferred from homology"/>
<dbReference type="GO" id="GO:0048476">
    <property type="term" value="C:Holliday junction resolvase complex"/>
    <property type="evidence" value="ECO:0007669"/>
    <property type="project" value="UniProtKB-UniRule"/>
</dbReference>
<protein>
    <recommendedName>
        <fullName evidence="13 14">Crossover junction endodeoxyribonuclease RuvC</fullName>
        <ecNumber evidence="13 14">3.1.21.10</ecNumber>
    </recommendedName>
    <alternativeName>
        <fullName evidence="13">Holliday junction nuclease RuvC</fullName>
    </alternativeName>
    <alternativeName>
        <fullName evidence="13">Holliday junction resolvase RuvC</fullName>
    </alternativeName>
</protein>
<feature type="active site" evidence="13">
    <location>
        <position position="66"/>
    </location>
</feature>
<evidence type="ECO:0000256" key="7">
    <source>
        <dbReference type="ARBA" id="ARBA00022801"/>
    </source>
</evidence>
<feature type="binding site" evidence="13">
    <location>
        <position position="138"/>
    </location>
    <ligand>
        <name>Mg(2+)</name>
        <dbReference type="ChEBI" id="CHEBI:18420"/>
        <label>1</label>
    </ligand>
</feature>
<feature type="binding site" evidence="13">
    <location>
        <position position="66"/>
    </location>
    <ligand>
        <name>Mg(2+)</name>
        <dbReference type="ChEBI" id="CHEBI:18420"/>
        <label>2</label>
    </ligand>
</feature>
<dbReference type="PANTHER" id="PTHR30194:SF3">
    <property type="entry name" value="CROSSOVER JUNCTION ENDODEOXYRIBONUCLEASE RUVC"/>
    <property type="match status" value="1"/>
</dbReference>
<evidence type="ECO:0000256" key="11">
    <source>
        <dbReference type="ARBA" id="ARBA00023204"/>
    </source>
</evidence>
<dbReference type="PROSITE" id="PS01321">
    <property type="entry name" value="RUVC"/>
    <property type="match status" value="1"/>
</dbReference>
<dbReference type="GO" id="GO:0005737">
    <property type="term" value="C:cytoplasm"/>
    <property type="evidence" value="ECO:0007669"/>
    <property type="project" value="UniProtKB-SubCell"/>
</dbReference>
<dbReference type="RefSeq" id="WP_116269517.1">
    <property type="nucleotide sequence ID" value="NZ_BGZJ01000001.1"/>
</dbReference>
<dbReference type="EC" id="3.1.21.10" evidence="13 14"/>
<dbReference type="PANTHER" id="PTHR30194">
    <property type="entry name" value="CROSSOVER JUNCTION ENDODEOXYRIBONUCLEASE RUVC"/>
    <property type="match status" value="1"/>
</dbReference>
<dbReference type="SUPFAM" id="SSF53098">
    <property type="entry name" value="Ribonuclease H-like"/>
    <property type="match status" value="1"/>
</dbReference>
<dbReference type="PRINTS" id="PR00696">
    <property type="entry name" value="RSOLVASERUVC"/>
</dbReference>
<comment type="similarity">
    <text evidence="1 13">Belongs to the RuvC family.</text>
</comment>
<evidence type="ECO:0000256" key="6">
    <source>
        <dbReference type="ARBA" id="ARBA00022763"/>
    </source>
</evidence>
<keyword evidence="3 13" id="KW-0540">Nuclease</keyword>
<keyword evidence="2 13" id="KW-0963">Cytoplasm</keyword>
<feature type="active site" evidence="13">
    <location>
        <position position="7"/>
    </location>
</feature>
<keyword evidence="6 13" id="KW-0227">DNA damage</keyword>
<name>A0A388SCB0_9BURK</name>
<evidence type="ECO:0000313" key="16">
    <source>
        <dbReference type="Proteomes" id="UP000266091"/>
    </source>
</evidence>
<dbReference type="GO" id="GO:0006310">
    <property type="term" value="P:DNA recombination"/>
    <property type="evidence" value="ECO:0007669"/>
    <property type="project" value="UniProtKB-UniRule"/>
</dbReference>
<keyword evidence="16" id="KW-1185">Reference proteome</keyword>
<organism evidence="15 16">
    <name type="scientific">Mesosutterella multiformis</name>
    <dbReference type="NCBI Taxonomy" id="2259133"/>
    <lineage>
        <taxon>Bacteria</taxon>
        <taxon>Pseudomonadati</taxon>
        <taxon>Pseudomonadota</taxon>
        <taxon>Betaproteobacteria</taxon>
        <taxon>Burkholderiales</taxon>
        <taxon>Sutterellaceae</taxon>
        <taxon>Mesosutterella</taxon>
    </lineage>
</organism>
<dbReference type="Pfam" id="PF02075">
    <property type="entry name" value="RuvC"/>
    <property type="match status" value="1"/>
</dbReference>
<dbReference type="NCBIfam" id="TIGR00228">
    <property type="entry name" value="ruvC"/>
    <property type="match status" value="1"/>
</dbReference>
<dbReference type="CDD" id="cd16962">
    <property type="entry name" value="RuvC"/>
    <property type="match status" value="1"/>
</dbReference>
<dbReference type="AlphaFoldDB" id="A0A388SCB0"/>
<evidence type="ECO:0000256" key="2">
    <source>
        <dbReference type="ARBA" id="ARBA00022490"/>
    </source>
</evidence>
<evidence type="ECO:0000256" key="1">
    <source>
        <dbReference type="ARBA" id="ARBA00009518"/>
    </source>
</evidence>
<dbReference type="InterPro" id="IPR020563">
    <property type="entry name" value="X-over_junc_endoDNase_Mg_BS"/>
</dbReference>
<comment type="cofactor">
    <cofactor evidence="13">
        <name>Mg(2+)</name>
        <dbReference type="ChEBI" id="CHEBI:18420"/>
    </cofactor>
    <text evidence="13">Binds 2 Mg(2+) ion per subunit.</text>
</comment>
<dbReference type="InterPro" id="IPR002176">
    <property type="entry name" value="X-over_junc_endoDNase_RuvC"/>
</dbReference>
<keyword evidence="4 13" id="KW-0479">Metal-binding</keyword>
<keyword evidence="8 13" id="KW-0460">Magnesium</keyword>
<comment type="subunit">
    <text evidence="13">Homodimer which binds Holliday junction (HJ) DNA. The HJ becomes 2-fold symmetrical on binding to RuvC with unstacked arms; it has a different conformation from HJ DNA in complex with RuvA. In the full resolvosome a probable DNA-RuvA(4)-RuvB(12)-RuvC(2) complex forms which resolves the HJ.</text>
</comment>
<dbReference type="InterPro" id="IPR036397">
    <property type="entry name" value="RNaseH_sf"/>
</dbReference>
<gene>
    <name evidence="13" type="primary">ruvC</name>
    <name evidence="15" type="ORF">MESMUL_04040</name>
</gene>
<evidence type="ECO:0000256" key="10">
    <source>
        <dbReference type="ARBA" id="ARBA00023172"/>
    </source>
</evidence>
<evidence type="ECO:0000313" key="15">
    <source>
        <dbReference type="EMBL" id="GBO93050.1"/>
    </source>
</evidence>
<keyword evidence="5 13" id="KW-0255">Endonuclease</keyword>
<dbReference type="EMBL" id="BGZJ01000001">
    <property type="protein sequence ID" value="GBO93050.1"/>
    <property type="molecule type" value="Genomic_DNA"/>
</dbReference>
<evidence type="ECO:0000256" key="13">
    <source>
        <dbReference type="HAMAP-Rule" id="MF_00034"/>
    </source>
</evidence>
<dbReference type="GO" id="GO:0008821">
    <property type="term" value="F:crossover junction DNA endonuclease activity"/>
    <property type="evidence" value="ECO:0007669"/>
    <property type="project" value="UniProtKB-UniRule"/>
</dbReference>
<dbReference type="FunFam" id="3.30.420.10:FF:000002">
    <property type="entry name" value="Crossover junction endodeoxyribonuclease RuvC"/>
    <property type="match status" value="1"/>
</dbReference>
<keyword evidence="10 13" id="KW-0233">DNA recombination</keyword>